<organism evidence="3 4">
    <name type="scientific">Mya arenaria</name>
    <name type="common">Soft-shell clam</name>
    <dbReference type="NCBI Taxonomy" id="6604"/>
    <lineage>
        <taxon>Eukaryota</taxon>
        <taxon>Metazoa</taxon>
        <taxon>Spiralia</taxon>
        <taxon>Lophotrochozoa</taxon>
        <taxon>Mollusca</taxon>
        <taxon>Bivalvia</taxon>
        <taxon>Autobranchia</taxon>
        <taxon>Heteroconchia</taxon>
        <taxon>Euheterodonta</taxon>
        <taxon>Imparidentia</taxon>
        <taxon>Neoheterodontei</taxon>
        <taxon>Myida</taxon>
        <taxon>Myoidea</taxon>
        <taxon>Myidae</taxon>
        <taxon>Mya</taxon>
    </lineage>
</organism>
<gene>
    <name evidence="3" type="ORF">MAR_029816</name>
</gene>
<reference evidence="3" key="1">
    <citation type="submission" date="2022-11" db="EMBL/GenBank/DDBJ databases">
        <title>Centuries of genome instability and evolution in soft-shell clam transmissible cancer (bioRxiv).</title>
        <authorList>
            <person name="Hart S.F.M."/>
            <person name="Yonemitsu M.A."/>
            <person name="Giersch R.M."/>
            <person name="Beal B.F."/>
            <person name="Arriagada G."/>
            <person name="Davis B.W."/>
            <person name="Ostrander E.A."/>
            <person name="Goff S.P."/>
            <person name="Metzger M.J."/>
        </authorList>
    </citation>
    <scope>NUCLEOTIDE SEQUENCE</scope>
    <source>
        <strain evidence="3">MELC-2E11</strain>
        <tissue evidence="3">Siphon/mantle</tissue>
    </source>
</reference>
<feature type="transmembrane region" description="Helical" evidence="2">
    <location>
        <begin position="31"/>
        <end position="51"/>
    </location>
</feature>
<feature type="transmembrane region" description="Helical" evidence="2">
    <location>
        <begin position="209"/>
        <end position="235"/>
    </location>
</feature>
<accession>A0ABY7DHH1</accession>
<keyword evidence="2" id="KW-1133">Transmembrane helix</keyword>
<keyword evidence="2" id="KW-0812">Transmembrane</keyword>
<name>A0ABY7DHH1_MYAAR</name>
<proteinExistence type="predicted"/>
<feature type="region of interest" description="Disordered" evidence="1">
    <location>
        <begin position="291"/>
        <end position="350"/>
    </location>
</feature>
<feature type="transmembrane region" description="Helical" evidence="2">
    <location>
        <begin position="167"/>
        <end position="197"/>
    </location>
</feature>
<evidence type="ECO:0000256" key="1">
    <source>
        <dbReference type="SAM" id="MobiDB-lite"/>
    </source>
</evidence>
<feature type="compositionally biased region" description="Basic and acidic residues" evidence="1">
    <location>
        <begin position="317"/>
        <end position="346"/>
    </location>
</feature>
<evidence type="ECO:0000256" key="2">
    <source>
        <dbReference type="SAM" id="Phobius"/>
    </source>
</evidence>
<feature type="region of interest" description="Disordered" evidence="1">
    <location>
        <begin position="378"/>
        <end position="411"/>
    </location>
</feature>
<keyword evidence="2" id="KW-0472">Membrane</keyword>
<sequence>MAMHFPRKIQHVVDLIQILGISDNMSRSRHATWSLVVTLVAMFLLVMAYALPFWVNYEYKPEQCTDGFTVRVSVGVWYVMACKDGSRGSCTVRGIRLQKHSNNTFAFQVPGCTTEDVAANVASGLGSYVYWWAVQLTSTFGLGLLLLATLVLLFTRCAGVVSKALNIAMCVLLALGGALTLSVAVLVAVCLAHTFIIPDLQIQPETFPWNALIAAIGGVLAIAGACLTVVTVCLWTETEVKARSDSMEMSEMCHSDGGIYIEPGSGSLPQGVVLYTGRANTPRIPVSEDRYENTTHQRANTDARNDFLSSNPNVYQRNERRPTEHFTSETKESARQYPEPKADYDVGNKYGRTHFSNSKKYKEEDSWTMDTMTTMPTFQGGYSQGRQNPSYSLDGDDYESRSENRQQRGLPRYIIGETGERYNDRSEAGHISDWNANMSTGYK</sequence>
<dbReference type="Proteomes" id="UP001164746">
    <property type="component" value="Chromosome 2"/>
</dbReference>
<feature type="compositionally biased region" description="Polar residues" evidence="1">
    <location>
        <begin position="378"/>
        <end position="391"/>
    </location>
</feature>
<protein>
    <submittedName>
        <fullName evidence="3">Uncharacterized protein</fullName>
    </submittedName>
</protein>
<evidence type="ECO:0000313" key="4">
    <source>
        <dbReference type="Proteomes" id="UP001164746"/>
    </source>
</evidence>
<keyword evidence="4" id="KW-1185">Reference proteome</keyword>
<dbReference type="EMBL" id="CP111013">
    <property type="protein sequence ID" value="WAQ97126.1"/>
    <property type="molecule type" value="Genomic_DNA"/>
</dbReference>
<feature type="transmembrane region" description="Helical" evidence="2">
    <location>
        <begin position="129"/>
        <end position="155"/>
    </location>
</feature>
<evidence type="ECO:0000313" key="3">
    <source>
        <dbReference type="EMBL" id="WAQ97126.1"/>
    </source>
</evidence>
<feature type="compositionally biased region" description="Basic and acidic residues" evidence="1">
    <location>
        <begin position="291"/>
        <end position="305"/>
    </location>
</feature>
<feature type="compositionally biased region" description="Polar residues" evidence="1">
    <location>
        <begin position="306"/>
        <end position="316"/>
    </location>
</feature>